<protein>
    <recommendedName>
        <fullName evidence="6">mitogen-activated protein kinase kinase</fullName>
        <ecNumber evidence="6">2.7.12.2</ecNumber>
    </recommendedName>
</protein>
<evidence type="ECO:0000259" key="7">
    <source>
        <dbReference type="PROSITE" id="PS50011"/>
    </source>
</evidence>
<dbReference type="Pfam" id="PF00069">
    <property type="entry name" value="Pkinase"/>
    <property type="match status" value="2"/>
</dbReference>
<dbReference type="GO" id="GO:0051403">
    <property type="term" value="P:stress-activated MAPK cascade"/>
    <property type="evidence" value="ECO:0007669"/>
    <property type="project" value="TreeGrafter"/>
</dbReference>
<evidence type="ECO:0000313" key="8">
    <source>
        <dbReference type="Proteomes" id="UP000887540"/>
    </source>
</evidence>
<keyword evidence="3" id="KW-0418">Kinase</keyword>
<dbReference type="Gene3D" id="1.10.510.10">
    <property type="entry name" value="Transferase(Phosphotransferase) domain 1"/>
    <property type="match status" value="2"/>
</dbReference>
<evidence type="ECO:0000256" key="2">
    <source>
        <dbReference type="ARBA" id="ARBA00022741"/>
    </source>
</evidence>
<keyword evidence="4" id="KW-0067">ATP-binding</keyword>
<dbReference type="Proteomes" id="UP000887540">
    <property type="component" value="Unplaced"/>
</dbReference>
<accession>A0A914C2B1</accession>
<reference evidence="9" key="1">
    <citation type="submission" date="2022-11" db="UniProtKB">
        <authorList>
            <consortium name="WormBaseParasite"/>
        </authorList>
    </citation>
    <scope>IDENTIFICATION</scope>
</reference>
<name>A0A914C2B1_9BILA</name>
<keyword evidence="1" id="KW-0808">Transferase</keyword>
<evidence type="ECO:0000256" key="6">
    <source>
        <dbReference type="ARBA" id="ARBA00038999"/>
    </source>
</evidence>
<dbReference type="GO" id="GO:0005524">
    <property type="term" value="F:ATP binding"/>
    <property type="evidence" value="ECO:0007669"/>
    <property type="project" value="UniProtKB-KW"/>
</dbReference>
<dbReference type="InterPro" id="IPR000719">
    <property type="entry name" value="Prot_kinase_dom"/>
</dbReference>
<evidence type="ECO:0000256" key="5">
    <source>
        <dbReference type="ARBA" id="ARBA00038035"/>
    </source>
</evidence>
<dbReference type="AlphaFoldDB" id="A0A914C2B1"/>
<organism evidence="8 9">
    <name type="scientific">Acrobeloides nanus</name>
    <dbReference type="NCBI Taxonomy" id="290746"/>
    <lineage>
        <taxon>Eukaryota</taxon>
        <taxon>Metazoa</taxon>
        <taxon>Ecdysozoa</taxon>
        <taxon>Nematoda</taxon>
        <taxon>Chromadorea</taxon>
        <taxon>Rhabditida</taxon>
        <taxon>Tylenchina</taxon>
        <taxon>Cephalobomorpha</taxon>
        <taxon>Cephaloboidea</taxon>
        <taxon>Cephalobidae</taxon>
        <taxon>Acrobeloides</taxon>
    </lineage>
</organism>
<sequence length="505" mass="59459">MDFLKDGRIVAIKELSLKTGETTKKLYERERGILTQLEHHENLVSFLDSVDTERFIYFVIEYCNSGDLHSYLGNHDHLSGDDDGLTFYNAKKVWDERKNNCEEPIMDFSFTTDPVLKELLKKTLKRNVSSRVTLEDFINMILHPTGSNRASEQIFEEERNCLKFPDENTFHRIDPNKRFDEYFVSKGVIRSKEAINNKWQDEIARYTFTENHRKIAIKHVKADTKLTEQEEERLKREYKVFRQANNSANVVELYGVLVYEPNNSLGRLQHEIHICLEFMSYSLHDINLCLKENPQYRDLNNMEKFISAVVKHIFDALKYCADHNIIHRNIRPQSILFNSEKFIAKLGEFSYSRFLDKDSLAHTIDAGFYIYWPPERFQGAIPYDISSDVWALGITMYEFFKGELPYRKDVGQSQFNYVQIKDQILYVAQHTDQVLHQCFGDNCPEAKNFISRMLVERDRPKFDGLMKESYYLRNLTTEKAQKAIKNYLEGEINNLVMGSFPQSYE</sequence>
<dbReference type="PANTHER" id="PTHR48013">
    <property type="entry name" value="DUAL SPECIFICITY MITOGEN-ACTIVATED PROTEIN KINASE KINASE 5-RELATED"/>
    <property type="match status" value="1"/>
</dbReference>
<evidence type="ECO:0000256" key="3">
    <source>
        <dbReference type="ARBA" id="ARBA00022777"/>
    </source>
</evidence>
<evidence type="ECO:0000313" key="9">
    <source>
        <dbReference type="WBParaSite" id="ACRNAN_Path_1573.g6118.t1"/>
    </source>
</evidence>
<dbReference type="GO" id="GO:0004708">
    <property type="term" value="F:MAP kinase kinase activity"/>
    <property type="evidence" value="ECO:0007669"/>
    <property type="project" value="UniProtKB-EC"/>
</dbReference>
<proteinExistence type="inferred from homology"/>
<evidence type="ECO:0000256" key="1">
    <source>
        <dbReference type="ARBA" id="ARBA00022679"/>
    </source>
</evidence>
<dbReference type="WBParaSite" id="ACRNAN_Path_1573.g6118.t1">
    <property type="protein sequence ID" value="ACRNAN_Path_1573.g6118.t1"/>
    <property type="gene ID" value="ACRNAN_Path_1573.g6118"/>
</dbReference>
<feature type="domain" description="Protein kinase" evidence="7">
    <location>
        <begin position="189"/>
        <end position="471"/>
    </location>
</feature>
<comment type="similarity">
    <text evidence="5">Belongs to the protein kinase superfamily. STE Ser/Thr protein kinase family. MAP kinase kinase subfamily.</text>
</comment>
<dbReference type="PANTHER" id="PTHR48013:SF28">
    <property type="entry name" value="DUAL SPECIFICITY MITOGEN-ACTIVATED PROTEIN KINASE KINASE SEK-1"/>
    <property type="match status" value="1"/>
</dbReference>
<evidence type="ECO:0000256" key="4">
    <source>
        <dbReference type="ARBA" id="ARBA00022840"/>
    </source>
</evidence>
<dbReference type="InterPro" id="IPR011009">
    <property type="entry name" value="Kinase-like_dom_sf"/>
</dbReference>
<dbReference type="Gene3D" id="3.30.200.20">
    <property type="entry name" value="Phosphorylase Kinase, domain 1"/>
    <property type="match status" value="1"/>
</dbReference>
<dbReference type="PROSITE" id="PS50011">
    <property type="entry name" value="PROTEIN_KINASE_DOM"/>
    <property type="match status" value="1"/>
</dbReference>
<keyword evidence="2" id="KW-0547">Nucleotide-binding</keyword>
<keyword evidence="8" id="KW-1185">Reference proteome</keyword>
<dbReference type="SUPFAM" id="SSF56112">
    <property type="entry name" value="Protein kinase-like (PK-like)"/>
    <property type="match status" value="2"/>
</dbReference>
<dbReference type="EC" id="2.7.12.2" evidence="6"/>